<keyword evidence="2" id="KW-0344">Guanine-nucleotide releasing factor</keyword>
<dbReference type="Ensembl" id="ENSSANT00000106235.1">
    <property type="protein sequence ID" value="ENSSANP00000100064.1"/>
    <property type="gene ID" value="ENSSANG00000049202.1"/>
</dbReference>
<dbReference type="AlphaFoldDB" id="A0A671SUW2"/>
<feature type="domain" description="DH" evidence="3">
    <location>
        <begin position="1"/>
        <end position="94"/>
    </location>
</feature>
<dbReference type="PROSITE" id="PS50010">
    <property type="entry name" value="DH_2"/>
    <property type="match status" value="1"/>
</dbReference>
<keyword evidence="5" id="KW-1185">Reference proteome</keyword>
<evidence type="ECO:0000259" key="3">
    <source>
        <dbReference type="PROSITE" id="PS50010"/>
    </source>
</evidence>
<reference evidence="4" key="2">
    <citation type="submission" date="2025-09" db="UniProtKB">
        <authorList>
            <consortium name="Ensembl"/>
        </authorList>
    </citation>
    <scope>IDENTIFICATION</scope>
</reference>
<sequence length="327" mass="37381">MGELQIYEKYCHNKPRSESLWRHCSDCAFFQECQKKLEHKLGLDSYLLKPVQRITKYQLLLKEMIKYSKGCEGSVELQAALSSILGILKAVNDSMHLIAITGYEGNLGDLGRLLMQGSFSVWAEHKRGHVKVMELARFKPMQRHLFLHEKALLFCKRREESGEGYEKAPSYSFKQELSMAAIGITEHAKGDSKKFEIWSSSRDEVYTVQVSTRVCVLRSDFLRRLLHVFSLHGSDNLGWTKGSLSLDASVEHDGYFSAEEQVTSDPDEEREHKMVRDQVCFSLSDLKAIGCHVLSISLSLFQCADELQSVRIEEEIQCSEETEDPEK</sequence>
<accession>A0A671SUW2</accession>
<dbReference type="GO" id="GO:0005737">
    <property type="term" value="C:cytoplasm"/>
    <property type="evidence" value="ECO:0007669"/>
    <property type="project" value="TreeGrafter"/>
</dbReference>
<organism evidence="4 5">
    <name type="scientific">Sinocyclocheilus anshuiensis</name>
    <dbReference type="NCBI Taxonomy" id="1608454"/>
    <lineage>
        <taxon>Eukaryota</taxon>
        <taxon>Metazoa</taxon>
        <taxon>Chordata</taxon>
        <taxon>Craniata</taxon>
        <taxon>Vertebrata</taxon>
        <taxon>Euteleostomi</taxon>
        <taxon>Actinopterygii</taxon>
        <taxon>Neopterygii</taxon>
        <taxon>Teleostei</taxon>
        <taxon>Ostariophysi</taxon>
        <taxon>Cypriniformes</taxon>
        <taxon>Cyprinidae</taxon>
        <taxon>Cyprininae</taxon>
        <taxon>Sinocyclocheilus</taxon>
    </lineage>
</organism>
<dbReference type="SMART" id="SM00233">
    <property type="entry name" value="PH"/>
    <property type="match status" value="1"/>
</dbReference>
<dbReference type="InterPro" id="IPR055251">
    <property type="entry name" value="SOS1_NGEF_PH"/>
</dbReference>
<dbReference type="PANTHER" id="PTHR22826">
    <property type="entry name" value="RHO GUANINE EXCHANGE FACTOR-RELATED"/>
    <property type="match status" value="1"/>
</dbReference>
<evidence type="ECO:0000313" key="4">
    <source>
        <dbReference type="Ensembl" id="ENSSANP00000100064.1"/>
    </source>
</evidence>
<proteinExistence type="predicted"/>
<dbReference type="Pfam" id="PF00621">
    <property type="entry name" value="RhoGEF"/>
    <property type="match status" value="1"/>
</dbReference>
<dbReference type="SUPFAM" id="SSF50729">
    <property type="entry name" value="PH domain-like"/>
    <property type="match status" value="1"/>
</dbReference>
<dbReference type="GO" id="GO:0035556">
    <property type="term" value="P:intracellular signal transduction"/>
    <property type="evidence" value="ECO:0007669"/>
    <property type="project" value="InterPro"/>
</dbReference>
<evidence type="ECO:0000256" key="2">
    <source>
        <dbReference type="ARBA" id="ARBA00022658"/>
    </source>
</evidence>
<dbReference type="InterPro" id="IPR011993">
    <property type="entry name" value="PH-like_dom_sf"/>
</dbReference>
<dbReference type="InterPro" id="IPR035899">
    <property type="entry name" value="DBL_dom_sf"/>
</dbReference>
<dbReference type="InterPro" id="IPR001331">
    <property type="entry name" value="GDS_CDC24_CS"/>
</dbReference>
<protein>
    <recommendedName>
        <fullName evidence="3">DH domain-containing protein</fullName>
    </recommendedName>
</protein>
<dbReference type="GO" id="GO:0035025">
    <property type="term" value="P:positive regulation of Rho protein signal transduction"/>
    <property type="evidence" value="ECO:0007669"/>
    <property type="project" value="TreeGrafter"/>
</dbReference>
<dbReference type="Gene3D" id="1.20.900.10">
    <property type="entry name" value="Dbl homology (DH) domain"/>
    <property type="match status" value="1"/>
</dbReference>
<evidence type="ECO:0000256" key="1">
    <source>
        <dbReference type="ARBA" id="ARBA00022553"/>
    </source>
</evidence>
<keyword evidence="1" id="KW-0597">Phosphoprotein</keyword>
<dbReference type="SUPFAM" id="SSF48065">
    <property type="entry name" value="DBL homology domain (DH-domain)"/>
    <property type="match status" value="1"/>
</dbReference>
<evidence type="ECO:0000313" key="5">
    <source>
        <dbReference type="Proteomes" id="UP000472260"/>
    </source>
</evidence>
<dbReference type="Gene3D" id="2.30.29.30">
    <property type="entry name" value="Pleckstrin-homology domain (PH domain)/Phosphotyrosine-binding domain (PTB)"/>
    <property type="match status" value="1"/>
</dbReference>
<dbReference type="Proteomes" id="UP000472260">
    <property type="component" value="Unassembled WGS sequence"/>
</dbReference>
<name>A0A671SUW2_9TELE</name>
<dbReference type="FunFam" id="2.30.29.30:FF:000078">
    <property type="entry name" value="Guanine nucleotide exchange factor DBS"/>
    <property type="match status" value="1"/>
</dbReference>
<dbReference type="InterPro" id="IPR000219">
    <property type="entry name" value="DH_dom"/>
</dbReference>
<dbReference type="PANTHER" id="PTHR22826:SF115">
    <property type="entry name" value="GUANINE NUCLEOTIDE EXCHANGE FACTOR DBS"/>
    <property type="match status" value="1"/>
</dbReference>
<dbReference type="GO" id="GO:0005085">
    <property type="term" value="F:guanyl-nucleotide exchange factor activity"/>
    <property type="evidence" value="ECO:0007669"/>
    <property type="project" value="UniProtKB-KW"/>
</dbReference>
<reference evidence="4" key="1">
    <citation type="submission" date="2025-08" db="UniProtKB">
        <authorList>
            <consortium name="Ensembl"/>
        </authorList>
    </citation>
    <scope>IDENTIFICATION</scope>
</reference>
<dbReference type="InterPro" id="IPR001849">
    <property type="entry name" value="PH_domain"/>
</dbReference>
<dbReference type="Pfam" id="PF22697">
    <property type="entry name" value="SOS1_NGEF_PH"/>
    <property type="match status" value="1"/>
</dbReference>
<dbReference type="PROSITE" id="PS00741">
    <property type="entry name" value="DH_1"/>
    <property type="match status" value="1"/>
</dbReference>
<dbReference type="InterPro" id="IPR051336">
    <property type="entry name" value="RhoGEF_Guanine_NuclExch_SF"/>
</dbReference>